<keyword evidence="4" id="KW-0472">Membrane</keyword>
<evidence type="ECO:0000256" key="4">
    <source>
        <dbReference type="ARBA" id="ARBA00023136"/>
    </source>
</evidence>
<dbReference type="Ensembl" id="ENSCCRT00010097547.1">
    <property type="protein sequence ID" value="ENSCCRP00010087973.1"/>
    <property type="gene ID" value="ENSCCRG00010038413.1"/>
</dbReference>
<proteinExistence type="inferred from homology"/>
<evidence type="ECO:0000256" key="5">
    <source>
        <dbReference type="ARBA" id="ARBA00023180"/>
    </source>
</evidence>
<protein>
    <submittedName>
        <fullName evidence="7">Family with sequence similarity 155 member B</fullName>
    </submittedName>
</protein>
<comment type="similarity">
    <text evidence="6">Belongs to the NALF family.</text>
</comment>
<dbReference type="PANTHER" id="PTHR15819:SF8">
    <property type="entry name" value="NALCN CHANNEL AUXILIARY FACTOR 2"/>
    <property type="match status" value="1"/>
</dbReference>
<dbReference type="AlphaFoldDB" id="A0A8C1NCS6"/>
<reference evidence="7" key="1">
    <citation type="submission" date="2025-08" db="UniProtKB">
        <authorList>
            <consortium name="Ensembl"/>
        </authorList>
    </citation>
    <scope>IDENTIFICATION</scope>
</reference>
<evidence type="ECO:0000313" key="8">
    <source>
        <dbReference type="Proteomes" id="UP000694427"/>
    </source>
</evidence>
<dbReference type="GO" id="GO:0015275">
    <property type="term" value="F:stretch-activated, monoatomic cation-selective, calcium channel activity"/>
    <property type="evidence" value="ECO:0007669"/>
    <property type="project" value="TreeGrafter"/>
</dbReference>
<evidence type="ECO:0000256" key="1">
    <source>
        <dbReference type="ARBA" id="ARBA00004141"/>
    </source>
</evidence>
<dbReference type="GO" id="GO:0098703">
    <property type="term" value="P:calcium ion import across plasma membrane"/>
    <property type="evidence" value="ECO:0007669"/>
    <property type="project" value="TreeGrafter"/>
</dbReference>
<keyword evidence="8" id="KW-1185">Reference proteome</keyword>
<evidence type="ECO:0000256" key="6">
    <source>
        <dbReference type="ARBA" id="ARBA00029445"/>
    </source>
</evidence>
<keyword evidence="3" id="KW-1133">Transmembrane helix</keyword>
<dbReference type="PANTHER" id="PTHR15819">
    <property type="entry name" value="TRANSMEMBRANE PROTEIN FAM155"/>
    <property type="match status" value="1"/>
</dbReference>
<evidence type="ECO:0000256" key="2">
    <source>
        <dbReference type="ARBA" id="ARBA00022692"/>
    </source>
</evidence>
<dbReference type="InterPro" id="IPR055288">
    <property type="entry name" value="NALCN_aux_factor_1/2"/>
</dbReference>
<reference evidence="7" key="2">
    <citation type="submission" date="2025-09" db="UniProtKB">
        <authorList>
            <consortium name="Ensembl"/>
        </authorList>
    </citation>
    <scope>IDENTIFICATION</scope>
</reference>
<accession>A0A8C1NCS6</accession>
<evidence type="ECO:0000256" key="3">
    <source>
        <dbReference type="ARBA" id="ARBA00022989"/>
    </source>
</evidence>
<evidence type="ECO:0000313" key="7">
    <source>
        <dbReference type="Ensembl" id="ENSCCRP00010087973.1"/>
    </source>
</evidence>
<name>A0A8C1NCS6_CYPCA</name>
<organism evidence="7 8">
    <name type="scientific">Cyprinus carpio</name>
    <name type="common">Common carp</name>
    <dbReference type="NCBI Taxonomy" id="7962"/>
    <lineage>
        <taxon>Eukaryota</taxon>
        <taxon>Metazoa</taxon>
        <taxon>Chordata</taxon>
        <taxon>Craniata</taxon>
        <taxon>Vertebrata</taxon>
        <taxon>Euteleostomi</taxon>
        <taxon>Actinopterygii</taxon>
        <taxon>Neopterygii</taxon>
        <taxon>Teleostei</taxon>
        <taxon>Ostariophysi</taxon>
        <taxon>Cypriniformes</taxon>
        <taxon>Cyprinidae</taxon>
        <taxon>Cyprininae</taxon>
        <taxon>Cyprinus</taxon>
    </lineage>
</organism>
<comment type="subcellular location">
    <subcellularLocation>
        <location evidence="1">Membrane</location>
        <topology evidence="1">Multi-pass membrane protein</topology>
    </subcellularLocation>
</comment>
<dbReference type="GO" id="GO:0005886">
    <property type="term" value="C:plasma membrane"/>
    <property type="evidence" value="ECO:0007669"/>
    <property type="project" value="TreeGrafter"/>
</dbReference>
<dbReference type="Proteomes" id="UP000694427">
    <property type="component" value="Unplaced"/>
</dbReference>
<sequence length="402" mass="44951">MITGAWRCGRKLNAELEICRVTESIDKPCAEPEKVQRWRMSLASLLFFTALLSDHIWLCAGGKLRSRDRTHRRTWSNASHDAQRGLREEDCGVLLSSLTENGPKCVEADARRRAPLESACSTLYRQKSGLVSSSYSVPVPTVSPHAFLEYFRNFSLSFCDALTIADLLESMTGPEGLNCSVSRVIRDLFSGGPEDGDLCSACVHAYIRLDQHAQEKYEEFQVLTRKIMADDYSVRAQTHMCQVRVYKAWLCAEYFPVPHRQCVRWLPCKHYCGEVTASCPFILPDNDHLLYAGLPSFLCAGFHKEYLSSQGPDCCDVRWSECDSTVGAACALTRLPGSFSLHRRLSSGAVSCTNRLHGSKLKLCVLVLFLLHTVISITTLQHCSTGSLEAIVPLEDVPMREE</sequence>
<keyword evidence="5" id="KW-0325">Glycoprotein</keyword>
<keyword evidence="2" id="KW-0812">Transmembrane</keyword>